<evidence type="ECO:0000256" key="5">
    <source>
        <dbReference type="ARBA" id="ARBA00015611"/>
    </source>
</evidence>
<evidence type="ECO:0000256" key="7">
    <source>
        <dbReference type="ARBA" id="ARBA00022723"/>
    </source>
</evidence>
<comment type="similarity">
    <text evidence="3">Belongs to the peptidase M1 family.</text>
</comment>
<evidence type="ECO:0000256" key="8">
    <source>
        <dbReference type="ARBA" id="ARBA00022801"/>
    </source>
</evidence>
<feature type="chain" id="PRO_5046210893" description="Aminopeptidase N" evidence="14">
    <location>
        <begin position="26"/>
        <end position="475"/>
    </location>
</feature>
<evidence type="ECO:0000256" key="12">
    <source>
        <dbReference type="ARBA" id="ARBA00031533"/>
    </source>
</evidence>
<dbReference type="EMBL" id="CP099489">
    <property type="protein sequence ID" value="USQ81437.1"/>
    <property type="molecule type" value="Genomic_DNA"/>
</dbReference>
<evidence type="ECO:0000313" key="17">
    <source>
        <dbReference type="EMBL" id="USQ81437.1"/>
    </source>
</evidence>
<feature type="signal peptide" evidence="14">
    <location>
        <begin position="1"/>
        <end position="25"/>
    </location>
</feature>
<evidence type="ECO:0000256" key="13">
    <source>
        <dbReference type="SAM" id="MobiDB-lite"/>
    </source>
</evidence>
<evidence type="ECO:0000256" key="1">
    <source>
        <dbReference type="ARBA" id="ARBA00000098"/>
    </source>
</evidence>
<dbReference type="CDD" id="cd09603">
    <property type="entry name" value="M1_APN_like"/>
    <property type="match status" value="1"/>
</dbReference>
<protein>
    <recommendedName>
        <fullName evidence="5">Aminopeptidase N</fullName>
        <ecNumber evidence="4">3.4.11.2</ecNumber>
    </recommendedName>
    <alternativeName>
        <fullName evidence="11">Alanine aminopeptidase</fullName>
    </alternativeName>
    <alternativeName>
        <fullName evidence="12">Lysyl aminopeptidase</fullName>
    </alternativeName>
</protein>
<sequence length="475" mass="51167">MNTRSMRLALAGTAALALAMTPALAGAAPGNPGEPRFQEGDPGAGDPYFPLAGNGGIDVLHYDLDLTYQLPEPEPAPLEGQLDGVATIELRATQDLHRFNLDLRGLTATKVVVNGKSMRFDQVDNELRISPRPKLKTGDEATVEVTYGGATTRPTDIEGALYGWVTTRDGAMVVSEPDGSATWFPVSDHPTDKATYAYEITVPEGSVAVANGLLEGSETADGQTTWTWDAPDPMAAYLATATVGDFELDSYVAENGTPIIDAVDPALPDSASANLALTSDMLVFFEGSFGPYPFNSYGAIVDDDSVGYALETQTRSFFSRRAGESTVAHELAHQWMGNHVSPGRWADIWLNEGWASYASWMWSEEQGRASAQDSFEDVMSIPADDDFWDVVVADPGPLCLFCGAIYDRGAATLHALRVEVGDDAFFELAKTWVEQYGGGSATTADFSALAEEVSGQDLDAFFQMWLYDAEKPTDW</sequence>
<evidence type="ECO:0000313" key="18">
    <source>
        <dbReference type="Proteomes" id="UP001056455"/>
    </source>
</evidence>
<keyword evidence="9" id="KW-0862">Zinc</keyword>
<organism evidence="17 18">
    <name type="scientific">Ornithinimicrobium faecis</name>
    <dbReference type="NCBI Taxonomy" id="2934158"/>
    <lineage>
        <taxon>Bacteria</taxon>
        <taxon>Bacillati</taxon>
        <taxon>Actinomycetota</taxon>
        <taxon>Actinomycetes</taxon>
        <taxon>Micrococcales</taxon>
        <taxon>Ornithinimicrobiaceae</taxon>
        <taxon>Ornithinimicrobium</taxon>
    </lineage>
</organism>
<dbReference type="RefSeq" id="WP_252594921.1">
    <property type="nucleotide sequence ID" value="NZ_CP099489.1"/>
</dbReference>
<dbReference type="Proteomes" id="UP001056455">
    <property type="component" value="Chromosome"/>
</dbReference>
<proteinExistence type="inferred from homology"/>
<evidence type="ECO:0000256" key="9">
    <source>
        <dbReference type="ARBA" id="ARBA00022833"/>
    </source>
</evidence>
<evidence type="ECO:0000256" key="6">
    <source>
        <dbReference type="ARBA" id="ARBA00022670"/>
    </source>
</evidence>
<evidence type="ECO:0000256" key="11">
    <source>
        <dbReference type="ARBA" id="ARBA00029811"/>
    </source>
</evidence>
<dbReference type="PRINTS" id="PR00756">
    <property type="entry name" value="ALADIPTASE"/>
</dbReference>
<feature type="region of interest" description="Disordered" evidence="13">
    <location>
        <begin position="27"/>
        <end position="46"/>
    </location>
</feature>
<evidence type="ECO:0000256" key="10">
    <source>
        <dbReference type="ARBA" id="ARBA00023049"/>
    </source>
</evidence>
<dbReference type="SUPFAM" id="SSF55486">
    <property type="entry name" value="Metalloproteases ('zincins'), catalytic domain"/>
    <property type="match status" value="1"/>
</dbReference>
<feature type="domain" description="Peptidase M1 membrane alanine aminopeptidase" evidence="15">
    <location>
        <begin position="311"/>
        <end position="465"/>
    </location>
</feature>
<keyword evidence="6" id="KW-0645">Protease</keyword>
<evidence type="ECO:0000256" key="4">
    <source>
        <dbReference type="ARBA" id="ARBA00012564"/>
    </source>
</evidence>
<dbReference type="InterPro" id="IPR045357">
    <property type="entry name" value="Aminopeptidase_N-like_N"/>
</dbReference>
<evidence type="ECO:0000259" key="15">
    <source>
        <dbReference type="Pfam" id="PF01433"/>
    </source>
</evidence>
<keyword evidence="10" id="KW-0482">Metalloprotease</keyword>
<name>A0ABY4YXV3_9MICO</name>
<dbReference type="InterPro" id="IPR042097">
    <property type="entry name" value="Aminopeptidase_N-like_N_sf"/>
</dbReference>
<comment type="cofactor">
    <cofactor evidence="2">
        <name>Zn(2+)</name>
        <dbReference type="ChEBI" id="CHEBI:29105"/>
    </cofactor>
</comment>
<keyword evidence="8" id="KW-0378">Hydrolase</keyword>
<dbReference type="Pfam" id="PF01433">
    <property type="entry name" value="Peptidase_M1"/>
    <property type="match status" value="1"/>
</dbReference>
<dbReference type="Gene3D" id="2.60.40.1730">
    <property type="entry name" value="tricorn interacting facor f3 domain"/>
    <property type="match status" value="1"/>
</dbReference>
<dbReference type="Gene3D" id="1.10.390.10">
    <property type="entry name" value="Neutral Protease Domain 2"/>
    <property type="match status" value="1"/>
</dbReference>
<dbReference type="Pfam" id="PF17900">
    <property type="entry name" value="Peptidase_M1_N"/>
    <property type="match status" value="1"/>
</dbReference>
<dbReference type="InterPro" id="IPR014782">
    <property type="entry name" value="Peptidase_M1_dom"/>
</dbReference>
<dbReference type="InterPro" id="IPR027268">
    <property type="entry name" value="Peptidase_M4/M1_CTD_sf"/>
</dbReference>
<evidence type="ECO:0000259" key="16">
    <source>
        <dbReference type="Pfam" id="PF17900"/>
    </source>
</evidence>
<dbReference type="InterPro" id="IPR001930">
    <property type="entry name" value="Peptidase_M1"/>
</dbReference>
<dbReference type="PANTHER" id="PTHR11533">
    <property type="entry name" value="PROTEASE M1 ZINC METALLOPROTEASE"/>
    <property type="match status" value="1"/>
</dbReference>
<evidence type="ECO:0000256" key="14">
    <source>
        <dbReference type="SAM" id="SignalP"/>
    </source>
</evidence>
<reference evidence="17" key="1">
    <citation type="submission" date="2022-06" db="EMBL/GenBank/DDBJ databases">
        <title>Ornithinimicrobium HY1793.</title>
        <authorList>
            <person name="Huang Y."/>
        </authorList>
    </citation>
    <scope>NUCLEOTIDE SEQUENCE</scope>
    <source>
        <strain evidence="17">HY1793</strain>
    </source>
</reference>
<comment type="catalytic activity">
    <reaction evidence="1">
        <text>Release of an N-terminal amino acid, Xaa-|-Yaa- from a peptide, amide or arylamide. Xaa is preferably Ala, but may be most amino acids including Pro (slow action). When a terminal hydrophobic residue is followed by a prolyl residue, the two may be released as an intact Xaa-Pro dipeptide.</text>
        <dbReference type="EC" id="3.4.11.2"/>
    </reaction>
</comment>
<dbReference type="SUPFAM" id="SSF63737">
    <property type="entry name" value="Leukotriene A4 hydrolase N-terminal domain"/>
    <property type="match status" value="1"/>
</dbReference>
<keyword evidence="14" id="KW-0732">Signal</keyword>
<gene>
    <name evidence="17" type="ORF">NF556_07240</name>
</gene>
<dbReference type="EC" id="3.4.11.2" evidence="4"/>
<evidence type="ECO:0000256" key="2">
    <source>
        <dbReference type="ARBA" id="ARBA00001947"/>
    </source>
</evidence>
<keyword evidence="7" id="KW-0479">Metal-binding</keyword>
<accession>A0ABY4YXV3</accession>
<dbReference type="PANTHER" id="PTHR11533:SF297">
    <property type="entry name" value="AMINOPEPTIDASE N"/>
    <property type="match status" value="1"/>
</dbReference>
<keyword evidence="18" id="KW-1185">Reference proteome</keyword>
<dbReference type="InterPro" id="IPR050344">
    <property type="entry name" value="Peptidase_M1_aminopeptidases"/>
</dbReference>
<evidence type="ECO:0000256" key="3">
    <source>
        <dbReference type="ARBA" id="ARBA00010136"/>
    </source>
</evidence>
<feature type="domain" description="Aminopeptidase N-like N-terminal" evidence="16">
    <location>
        <begin position="61"/>
        <end position="238"/>
    </location>
</feature>